<dbReference type="Proteomes" id="UP000261520">
    <property type="component" value="Unplaced"/>
</dbReference>
<dbReference type="GO" id="GO:0003007">
    <property type="term" value="P:heart morphogenesis"/>
    <property type="evidence" value="ECO:0007669"/>
    <property type="project" value="TreeGrafter"/>
</dbReference>
<dbReference type="FunFam" id="4.10.280.10:FF:000047">
    <property type="entry name" value="mesoderm posterior protein 1"/>
    <property type="match status" value="1"/>
</dbReference>
<dbReference type="GO" id="GO:0005634">
    <property type="term" value="C:nucleus"/>
    <property type="evidence" value="ECO:0007669"/>
    <property type="project" value="UniProtKB-SubCell"/>
</dbReference>
<feature type="domain" description="BHLH" evidence="9">
    <location>
        <begin position="111"/>
        <end position="165"/>
    </location>
</feature>
<proteinExistence type="predicted"/>
<sequence length="175" mass="19394">MSYCSPLQLQEDASSFFECDALLDKSCDPLAFDPSSDPGYFSACSSLSPTSSVDSLCFSPNLLHVKAEQEPLDCFLFSSVPQQTATTTKILAKPASNASTTKKSRSRFPGKKRQTASEREKLRMRDLTKSLHHLRSYLPVSVVPEGQTLTKIETLRLTIRYISHLSAQLGLTEEQ</sequence>
<evidence type="ECO:0000256" key="5">
    <source>
        <dbReference type="ARBA" id="ARBA00023125"/>
    </source>
</evidence>
<comment type="subcellular location">
    <subcellularLocation>
        <location evidence="1">Nucleus</location>
    </subcellularLocation>
</comment>
<dbReference type="PANTHER" id="PTHR20937">
    <property type="entry name" value="IP14615P"/>
    <property type="match status" value="1"/>
</dbReference>
<dbReference type="GO" id="GO:0046983">
    <property type="term" value="F:protein dimerization activity"/>
    <property type="evidence" value="ECO:0007669"/>
    <property type="project" value="InterPro"/>
</dbReference>
<evidence type="ECO:0000256" key="4">
    <source>
        <dbReference type="ARBA" id="ARBA00023015"/>
    </source>
</evidence>
<evidence type="ECO:0000256" key="1">
    <source>
        <dbReference type="ARBA" id="ARBA00004123"/>
    </source>
</evidence>
<evidence type="ECO:0000256" key="2">
    <source>
        <dbReference type="ARBA" id="ARBA00022473"/>
    </source>
</evidence>
<dbReference type="SUPFAM" id="SSF47459">
    <property type="entry name" value="HLH, helix-loop-helix DNA-binding domain"/>
    <property type="match status" value="1"/>
</dbReference>
<keyword evidence="4" id="KW-0805">Transcription regulation</keyword>
<dbReference type="PANTHER" id="PTHR20937:SF6">
    <property type="entry name" value="MESODERM POSTERIOR PROTEIN 1"/>
    <property type="match status" value="1"/>
</dbReference>
<reference evidence="10" key="1">
    <citation type="submission" date="2025-08" db="UniProtKB">
        <authorList>
            <consortium name="Ensembl"/>
        </authorList>
    </citation>
    <scope>IDENTIFICATION</scope>
</reference>
<evidence type="ECO:0000256" key="7">
    <source>
        <dbReference type="ARBA" id="ARBA00023242"/>
    </source>
</evidence>
<dbReference type="GO" id="GO:0032525">
    <property type="term" value="P:somite rostral/caudal axis specification"/>
    <property type="evidence" value="ECO:0007669"/>
    <property type="project" value="TreeGrafter"/>
</dbReference>
<evidence type="ECO:0000256" key="6">
    <source>
        <dbReference type="ARBA" id="ARBA00023163"/>
    </source>
</evidence>
<evidence type="ECO:0000313" key="10">
    <source>
        <dbReference type="Ensembl" id="ENSPMGP00000000274.1"/>
    </source>
</evidence>
<keyword evidence="2" id="KW-0217">Developmental protein</keyword>
<dbReference type="AlphaFoldDB" id="A0A3B3Z6V7"/>
<keyword evidence="6" id="KW-0804">Transcription</keyword>
<dbReference type="PROSITE" id="PS50888">
    <property type="entry name" value="BHLH"/>
    <property type="match status" value="1"/>
</dbReference>
<dbReference type="GO" id="GO:0007219">
    <property type="term" value="P:Notch signaling pathway"/>
    <property type="evidence" value="ECO:0007669"/>
    <property type="project" value="UniProtKB-KW"/>
</dbReference>
<keyword evidence="3" id="KW-0914">Notch signaling pathway</keyword>
<dbReference type="GO" id="GO:0001707">
    <property type="term" value="P:mesoderm formation"/>
    <property type="evidence" value="ECO:0007669"/>
    <property type="project" value="TreeGrafter"/>
</dbReference>
<keyword evidence="5" id="KW-0238">DNA-binding</keyword>
<protein>
    <recommendedName>
        <fullName evidence="9">BHLH domain-containing protein</fullName>
    </recommendedName>
</protein>
<dbReference type="InterPro" id="IPR011598">
    <property type="entry name" value="bHLH_dom"/>
</dbReference>
<evidence type="ECO:0000256" key="3">
    <source>
        <dbReference type="ARBA" id="ARBA00022976"/>
    </source>
</evidence>
<accession>A0A3B3Z6V7</accession>
<dbReference type="InterPro" id="IPR036638">
    <property type="entry name" value="HLH_DNA-bd_sf"/>
</dbReference>
<reference evidence="10" key="2">
    <citation type="submission" date="2025-09" db="UniProtKB">
        <authorList>
            <consortium name="Ensembl"/>
        </authorList>
    </citation>
    <scope>IDENTIFICATION</scope>
</reference>
<dbReference type="InterPro" id="IPR040259">
    <property type="entry name" value="Mesogenin/MesP"/>
</dbReference>
<dbReference type="Pfam" id="PF00010">
    <property type="entry name" value="HLH"/>
    <property type="match status" value="1"/>
</dbReference>
<keyword evidence="11" id="KW-1185">Reference proteome</keyword>
<dbReference type="Ensembl" id="ENSPMGT00000000289.1">
    <property type="protein sequence ID" value="ENSPMGP00000000274.1"/>
    <property type="gene ID" value="ENSPMGG00000000282.1"/>
</dbReference>
<feature type="compositionally biased region" description="Basic residues" evidence="8">
    <location>
        <begin position="102"/>
        <end position="114"/>
    </location>
</feature>
<keyword evidence="7" id="KW-0539">Nucleus</keyword>
<dbReference type="SMART" id="SM00353">
    <property type="entry name" value="HLH"/>
    <property type="match status" value="1"/>
</dbReference>
<dbReference type="GO" id="GO:0000978">
    <property type="term" value="F:RNA polymerase II cis-regulatory region sequence-specific DNA binding"/>
    <property type="evidence" value="ECO:0007669"/>
    <property type="project" value="TreeGrafter"/>
</dbReference>
<dbReference type="Gene3D" id="4.10.280.10">
    <property type="entry name" value="Helix-loop-helix DNA-binding domain"/>
    <property type="match status" value="1"/>
</dbReference>
<evidence type="ECO:0000259" key="9">
    <source>
        <dbReference type="PROSITE" id="PS50888"/>
    </source>
</evidence>
<evidence type="ECO:0000313" key="11">
    <source>
        <dbReference type="Proteomes" id="UP000261520"/>
    </source>
</evidence>
<dbReference type="GO" id="GO:0000981">
    <property type="term" value="F:DNA-binding transcription factor activity, RNA polymerase II-specific"/>
    <property type="evidence" value="ECO:0007669"/>
    <property type="project" value="TreeGrafter"/>
</dbReference>
<evidence type="ECO:0000256" key="8">
    <source>
        <dbReference type="SAM" id="MobiDB-lite"/>
    </source>
</evidence>
<dbReference type="STRING" id="409849.ENSPMGP00000000274"/>
<name>A0A3B3Z6V7_9GOBI</name>
<feature type="region of interest" description="Disordered" evidence="8">
    <location>
        <begin position="93"/>
        <end position="119"/>
    </location>
</feature>
<organism evidence="10 11">
    <name type="scientific">Periophthalmus magnuspinnatus</name>
    <dbReference type="NCBI Taxonomy" id="409849"/>
    <lineage>
        <taxon>Eukaryota</taxon>
        <taxon>Metazoa</taxon>
        <taxon>Chordata</taxon>
        <taxon>Craniata</taxon>
        <taxon>Vertebrata</taxon>
        <taxon>Euteleostomi</taxon>
        <taxon>Actinopterygii</taxon>
        <taxon>Neopterygii</taxon>
        <taxon>Teleostei</taxon>
        <taxon>Neoteleostei</taxon>
        <taxon>Acanthomorphata</taxon>
        <taxon>Gobiaria</taxon>
        <taxon>Gobiiformes</taxon>
        <taxon>Gobioidei</taxon>
        <taxon>Gobiidae</taxon>
        <taxon>Oxudercinae</taxon>
        <taxon>Periophthalmus</taxon>
    </lineage>
</organism>